<keyword evidence="6" id="KW-0175">Coiled coil</keyword>
<keyword evidence="4" id="KW-0611">Plant defense</keyword>
<organism evidence="11 12">
    <name type="scientific">Nelumbo nucifera</name>
    <name type="common">Sacred lotus</name>
    <dbReference type="NCBI Taxonomy" id="4432"/>
    <lineage>
        <taxon>Eukaryota</taxon>
        <taxon>Viridiplantae</taxon>
        <taxon>Streptophyta</taxon>
        <taxon>Embryophyta</taxon>
        <taxon>Tracheophyta</taxon>
        <taxon>Spermatophyta</taxon>
        <taxon>Magnoliopsida</taxon>
        <taxon>Proteales</taxon>
        <taxon>Nelumbonaceae</taxon>
        <taxon>Nelumbo</taxon>
    </lineage>
</organism>
<dbReference type="InterPro" id="IPR036388">
    <property type="entry name" value="WH-like_DNA-bd_sf"/>
</dbReference>
<dbReference type="SUPFAM" id="SSF52058">
    <property type="entry name" value="L domain-like"/>
    <property type="match status" value="1"/>
</dbReference>
<evidence type="ECO:0000313" key="11">
    <source>
        <dbReference type="EMBL" id="DAD32443.1"/>
    </source>
</evidence>
<evidence type="ECO:0000259" key="8">
    <source>
        <dbReference type="Pfam" id="PF18052"/>
    </source>
</evidence>
<keyword evidence="5" id="KW-0067">ATP-binding</keyword>
<dbReference type="SUPFAM" id="SSF52540">
    <property type="entry name" value="P-loop containing nucleoside triphosphate hydrolases"/>
    <property type="match status" value="1"/>
</dbReference>
<evidence type="ECO:0000256" key="3">
    <source>
        <dbReference type="ARBA" id="ARBA00022741"/>
    </source>
</evidence>
<dbReference type="GO" id="GO:0006952">
    <property type="term" value="P:defense response"/>
    <property type="evidence" value="ECO:0007669"/>
    <property type="project" value="UniProtKB-KW"/>
</dbReference>
<dbReference type="Pfam" id="PF00931">
    <property type="entry name" value="NB-ARC"/>
    <property type="match status" value="1"/>
</dbReference>
<feature type="domain" description="R13L1/DRL21-like LRR repeat region" evidence="10">
    <location>
        <begin position="702"/>
        <end position="837"/>
    </location>
</feature>
<keyword evidence="1" id="KW-0433">Leucine-rich repeat</keyword>
<dbReference type="PRINTS" id="PR00364">
    <property type="entry name" value="DISEASERSIST"/>
</dbReference>
<dbReference type="PANTHER" id="PTHR36766:SF40">
    <property type="entry name" value="DISEASE RESISTANCE PROTEIN RGA3"/>
    <property type="match status" value="1"/>
</dbReference>
<dbReference type="InterPro" id="IPR032675">
    <property type="entry name" value="LRR_dom_sf"/>
</dbReference>
<evidence type="ECO:0000256" key="1">
    <source>
        <dbReference type="ARBA" id="ARBA00022614"/>
    </source>
</evidence>
<comment type="caution">
    <text evidence="11">The sequence shown here is derived from an EMBL/GenBank/DDBJ whole genome shotgun (WGS) entry which is preliminary data.</text>
</comment>
<dbReference type="InterPro" id="IPR041118">
    <property type="entry name" value="Rx_N"/>
</dbReference>
<evidence type="ECO:0008006" key="13">
    <source>
        <dbReference type="Google" id="ProtNLM"/>
    </source>
</evidence>
<dbReference type="InterPro" id="IPR002182">
    <property type="entry name" value="NB-ARC"/>
</dbReference>
<dbReference type="AlphaFoldDB" id="A0A822YK02"/>
<dbReference type="InterPro" id="IPR027417">
    <property type="entry name" value="P-loop_NTPase"/>
</dbReference>
<dbReference type="EMBL" id="DUZY01000003">
    <property type="protein sequence ID" value="DAD32443.1"/>
    <property type="molecule type" value="Genomic_DNA"/>
</dbReference>
<feature type="domain" description="NB-ARC" evidence="7">
    <location>
        <begin position="196"/>
        <end position="346"/>
    </location>
</feature>
<proteinExistence type="predicted"/>
<keyword evidence="3" id="KW-0547">Nucleotide-binding</keyword>
<evidence type="ECO:0000259" key="10">
    <source>
        <dbReference type="Pfam" id="PF25019"/>
    </source>
</evidence>
<dbReference type="Proteomes" id="UP000607653">
    <property type="component" value="Unassembled WGS sequence"/>
</dbReference>
<dbReference type="InterPro" id="IPR038005">
    <property type="entry name" value="RX-like_CC"/>
</dbReference>
<sequence>MADALVSTLLEKLASVIQQEIEQEVRLIVGVEKEVENLSRTLATIQAVLKDAEKKQVMDNLVKLWLEDLKDVAYDMDDVLDEWSTGILKSQIQMLDDVDGHLRAKKTVCIFNLFCSCVCFKQIGLRHDIGHRIETIKERLNEIATKKDTFGLASNTNSDERRWKEVIRLETSYEIDESKIFGRDREREIIRSKVLSDNSQPEEVPIISIVGMGGLGKTTLAQLVFSDDRVKTHFEKRVWVCVSEPFDKVRIAKEIITGMDEQVENNISWPDLHHQLNKSIEGRDFLLVLDDVWTEDSRDWEPFHFSLNHGARKVAKMMGKADTYNLGKLSDEDCWRLLSSIAFPGEKSENLERIGWKIANKCKGVPLSAKTLGGLLRFRKPTIQDWQDVLESEIWELQEVEKEILPSLLLSYYDLPSHMKRCFLYCAIFPKDDKIEKEKLINLWMAQGFLDESSMGRRTSNPDMTGELYLNNLVMRSFLQDVSEKYKAMYSIHDLLHDLAQYLTRNDCYVVSATSIKLEDFNSSKARHLTLILNGGNMDSVFPSTSTLKAKKNLRTFQVLMNPGKYDYISLTTSIVNIFKHFTCLRALDLSKSGLTELQLREVDKLIHLRYLDSSWTELRELPETISNLYNLQTLIVEHCWNLCKLPEGIGRMLKLRHLQIDRTDQLSCLPQGIGKLSSLRTLSNFVVGDLNTGAKGGGCKIDELKGLTYLQGELTFEGLKNVADGEEASRAELHNKPHLRGLVLFFNGVYGENRLTEKRTEDVLENLNPHPNLERLEIRWYPSAKFPNNWLMMKDPEFLLSSNLQSLELQGCMKCTQLPSTIAKLPFLEELNVSGMEDVINMSCEFFGVDDGSGEREGWSRKLFPRLKLLYISSMPNLEEVIEVGRRAYAMPPEVDYVVLPQAKHTARDPGRCPTKGIENW</sequence>
<feature type="coiled-coil region" evidence="6">
    <location>
        <begin position="21"/>
        <end position="55"/>
    </location>
</feature>
<reference evidence="11 12" key="1">
    <citation type="journal article" date="2020" name="Mol. Biol. Evol.">
        <title>Distinct Expression and Methylation Patterns for Genes with Different Fates following a Single Whole-Genome Duplication in Flowering Plants.</title>
        <authorList>
            <person name="Shi T."/>
            <person name="Rahmani R.S."/>
            <person name="Gugger P.F."/>
            <person name="Wang M."/>
            <person name="Li H."/>
            <person name="Zhang Y."/>
            <person name="Li Z."/>
            <person name="Wang Q."/>
            <person name="Van de Peer Y."/>
            <person name="Marchal K."/>
            <person name="Chen J."/>
        </authorList>
    </citation>
    <scope>NUCLEOTIDE SEQUENCE [LARGE SCALE GENOMIC DNA]</scope>
    <source>
        <tissue evidence="11">Leaf</tissue>
    </source>
</reference>
<dbReference type="GO" id="GO:0051707">
    <property type="term" value="P:response to other organism"/>
    <property type="evidence" value="ECO:0007669"/>
    <property type="project" value="UniProtKB-ARBA"/>
</dbReference>
<dbReference type="FunFam" id="1.10.10.10:FF:000322">
    <property type="entry name" value="Probable disease resistance protein At1g63360"/>
    <property type="match status" value="1"/>
</dbReference>
<protein>
    <recommendedName>
        <fullName evidence="13">Disease resistance protein RGA3</fullName>
    </recommendedName>
</protein>
<evidence type="ECO:0000256" key="6">
    <source>
        <dbReference type="SAM" id="Coils"/>
    </source>
</evidence>
<evidence type="ECO:0000259" key="7">
    <source>
        <dbReference type="Pfam" id="PF00931"/>
    </source>
</evidence>
<dbReference type="Gene3D" id="1.20.5.4130">
    <property type="match status" value="1"/>
</dbReference>
<dbReference type="GO" id="GO:0043531">
    <property type="term" value="F:ADP binding"/>
    <property type="evidence" value="ECO:0007669"/>
    <property type="project" value="InterPro"/>
</dbReference>
<dbReference type="Pfam" id="PF23559">
    <property type="entry name" value="WHD_DRP"/>
    <property type="match status" value="1"/>
</dbReference>
<dbReference type="Pfam" id="PF25019">
    <property type="entry name" value="LRR_R13L1-DRL21"/>
    <property type="match status" value="1"/>
</dbReference>
<evidence type="ECO:0000256" key="2">
    <source>
        <dbReference type="ARBA" id="ARBA00022737"/>
    </source>
</evidence>
<dbReference type="GO" id="GO:0005524">
    <property type="term" value="F:ATP binding"/>
    <property type="evidence" value="ECO:0007669"/>
    <property type="project" value="UniProtKB-KW"/>
</dbReference>
<dbReference type="InterPro" id="IPR042197">
    <property type="entry name" value="Apaf_helical"/>
</dbReference>
<dbReference type="InterPro" id="IPR056789">
    <property type="entry name" value="LRR_R13L1-DRL21"/>
</dbReference>
<dbReference type="Pfam" id="PF18052">
    <property type="entry name" value="Rx_N"/>
    <property type="match status" value="1"/>
</dbReference>
<gene>
    <name evidence="11" type="ORF">HUJ06_011294</name>
</gene>
<keyword evidence="2" id="KW-0677">Repeat</keyword>
<evidence type="ECO:0000256" key="5">
    <source>
        <dbReference type="ARBA" id="ARBA00022840"/>
    </source>
</evidence>
<evidence type="ECO:0000256" key="4">
    <source>
        <dbReference type="ARBA" id="ARBA00022821"/>
    </source>
</evidence>
<dbReference type="Gene3D" id="1.10.10.10">
    <property type="entry name" value="Winged helix-like DNA-binding domain superfamily/Winged helix DNA-binding domain"/>
    <property type="match status" value="1"/>
</dbReference>
<dbReference type="Gene3D" id="3.80.10.10">
    <property type="entry name" value="Ribonuclease Inhibitor"/>
    <property type="match status" value="1"/>
</dbReference>
<dbReference type="Gene3D" id="1.10.8.430">
    <property type="entry name" value="Helical domain of apoptotic protease-activating factors"/>
    <property type="match status" value="1"/>
</dbReference>
<evidence type="ECO:0000259" key="9">
    <source>
        <dbReference type="Pfam" id="PF23559"/>
    </source>
</evidence>
<keyword evidence="12" id="KW-1185">Reference proteome</keyword>
<evidence type="ECO:0000313" key="12">
    <source>
        <dbReference type="Proteomes" id="UP000607653"/>
    </source>
</evidence>
<dbReference type="PANTHER" id="PTHR36766">
    <property type="entry name" value="PLANT BROAD-SPECTRUM MILDEW RESISTANCE PROTEIN RPW8"/>
    <property type="match status" value="1"/>
</dbReference>
<dbReference type="InterPro" id="IPR058922">
    <property type="entry name" value="WHD_DRP"/>
</dbReference>
<feature type="domain" description="Disease resistance N-terminal" evidence="8">
    <location>
        <begin position="6"/>
        <end position="91"/>
    </location>
</feature>
<feature type="domain" description="Disease resistance protein winged helix" evidence="9">
    <location>
        <begin position="428"/>
        <end position="500"/>
    </location>
</feature>
<dbReference type="Gene3D" id="3.40.50.300">
    <property type="entry name" value="P-loop containing nucleotide triphosphate hydrolases"/>
    <property type="match status" value="1"/>
</dbReference>
<dbReference type="CDD" id="cd14798">
    <property type="entry name" value="RX-CC_like"/>
    <property type="match status" value="1"/>
</dbReference>
<accession>A0A822YK02</accession>
<name>A0A822YK02_NELNU</name>